<keyword evidence="4" id="KW-1185">Reference proteome</keyword>
<evidence type="ECO:0000256" key="1">
    <source>
        <dbReference type="SAM" id="MobiDB-lite"/>
    </source>
</evidence>
<feature type="transmembrane region" description="Helical" evidence="2">
    <location>
        <begin position="307"/>
        <end position="328"/>
    </location>
</feature>
<dbReference type="GeneID" id="116219307"/>
<accession>A0A8M1KAC4</accession>
<feature type="domain" description="Ig-like" evidence="3">
    <location>
        <begin position="202"/>
        <end position="297"/>
    </location>
</feature>
<dbReference type="InterPro" id="IPR013106">
    <property type="entry name" value="Ig_V-set"/>
</dbReference>
<keyword evidence="2" id="KW-0472">Membrane</keyword>
<dbReference type="RefSeq" id="XP_042559425.1">
    <property type="nucleotide sequence ID" value="XM_042703491.1"/>
</dbReference>
<name>A0A8M1KAC4_CLUHA</name>
<dbReference type="InterPro" id="IPR003599">
    <property type="entry name" value="Ig_sub"/>
</dbReference>
<dbReference type="AlphaFoldDB" id="A0A8M1KAC4"/>
<feature type="region of interest" description="Disordered" evidence="1">
    <location>
        <begin position="375"/>
        <end position="402"/>
    </location>
</feature>
<dbReference type="Pfam" id="PF13895">
    <property type="entry name" value="Ig_2"/>
    <property type="match status" value="2"/>
</dbReference>
<dbReference type="InterPro" id="IPR003598">
    <property type="entry name" value="Ig_sub2"/>
</dbReference>
<dbReference type="PROSITE" id="PS50835">
    <property type="entry name" value="IG_LIKE"/>
    <property type="match status" value="2"/>
</dbReference>
<sequence length="402" mass="43506">MNLTFCEQTSAPVVSGDEDVAVNYKTKRTCALEGSSVNITCSYSFPEGHKVTATHWFQGQSPNNVTHDILQGREFRGRVEYLGDRTHSCSVRITDLLVSDTGIYWFVFETDRSGTPWSSSSGFTLQVTDMSVEVSPLTVMEGEEVDMFCGSCVLSEAPTYTWLRDGQVLASLERTNQLLLEPARVDDMGTYSCRIQGHEATPSHSVRLTVTCAKIDPPKNTTAIVLGRSLQYATLTCSSDANPPVENYTWFKVNESTPVGSGQQYSITNIGSEDGGQYYCEARNKAGAQNSSPILIALQGKAGVSEAVVMGITAAIVCVALAGVAVFCGMKRRHRKPESGGSAAVAKEARPIPGDSTYIALAFKSHNSEYETLANARSETNDYTDEPVGGIYETLDEKTNSG</sequence>
<protein>
    <submittedName>
        <fullName evidence="5">B-cell receptor CD22-like</fullName>
    </submittedName>
</protein>
<dbReference type="SMART" id="SM00408">
    <property type="entry name" value="IGc2"/>
    <property type="match status" value="2"/>
</dbReference>
<dbReference type="PANTHER" id="PTHR46013">
    <property type="entry name" value="VASCULAR CELL ADHESION MOLECULE 1"/>
    <property type="match status" value="1"/>
</dbReference>
<dbReference type="InterPro" id="IPR007110">
    <property type="entry name" value="Ig-like_dom"/>
</dbReference>
<proteinExistence type="predicted"/>
<dbReference type="Pfam" id="PF07686">
    <property type="entry name" value="V-set"/>
    <property type="match status" value="1"/>
</dbReference>
<dbReference type="OrthoDB" id="10012075at2759"/>
<evidence type="ECO:0000313" key="5">
    <source>
        <dbReference type="RefSeq" id="XP_042559425.1"/>
    </source>
</evidence>
<dbReference type="SMART" id="SM00409">
    <property type="entry name" value="IG"/>
    <property type="match status" value="3"/>
</dbReference>
<evidence type="ECO:0000259" key="3">
    <source>
        <dbReference type="PROSITE" id="PS50835"/>
    </source>
</evidence>
<dbReference type="Proteomes" id="UP000515152">
    <property type="component" value="Chromosome 24"/>
</dbReference>
<dbReference type="KEGG" id="char:116219307"/>
<organism evidence="4 5">
    <name type="scientific">Clupea harengus</name>
    <name type="common">Atlantic herring</name>
    <dbReference type="NCBI Taxonomy" id="7950"/>
    <lineage>
        <taxon>Eukaryota</taxon>
        <taxon>Metazoa</taxon>
        <taxon>Chordata</taxon>
        <taxon>Craniata</taxon>
        <taxon>Vertebrata</taxon>
        <taxon>Euteleostomi</taxon>
        <taxon>Actinopterygii</taxon>
        <taxon>Neopterygii</taxon>
        <taxon>Teleostei</taxon>
        <taxon>Clupei</taxon>
        <taxon>Clupeiformes</taxon>
        <taxon>Clupeoidei</taxon>
        <taxon>Clupeidae</taxon>
        <taxon>Clupea</taxon>
    </lineage>
</organism>
<gene>
    <name evidence="5" type="primary">LOC116219307</name>
</gene>
<keyword evidence="2" id="KW-1133">Transmembrane helix</keyword>
<feature type="domain" description="Ig-like" evidence="3">
    <location>
        <begin position="116"/>
        <end position="196"/>
    </location>
</feature>
<evidence type="ECO:0000313" key="4">
    <source>
        <dbReference type="Proteomes" id="UP000515152"/>
    </source>
</evidence>
<evidence type="ECO:0000256" key="2">
    <source>
        <dbReference type="SAM" id="Phobius"/>
    </source>
</evidence>
<dbReference type="PANTHER" id="PTHR46013:SF4">
    <property type="entry name" value="B-CELL RECEPTOR CD22-RELATED"/>
    <property type="match status" value="1"/>
</dbReference>
<keyword evidence="2" id="KW-0812">Transmembrane</keyword>
<reference evidence="5" key="1">
    <citation type="submission" date="2025-08" db="UniProtKB">
        <authorList>
            <consortium name="RefSeq"/>
        </authorList>
    </citation>
    <scope>IDENTIFICATION</scope>
</reference>